<reference evidence="1 2" key="1">
    <citation type="journal article" date="2019" name="Sci. Rep.">
        <title>Orb-weaving spider Araneus ventricosus genome elucidates the spidroin gene catalogue.</title>
        <authorList>
            <person name="Kono N."/>
            <person name="Nakamura H."/>
            <person name="Ohtoshi R."/>
            <person name="Moran D.A.P."/>
            <person name="Shinohara A."/>
            <person name="Yoshida Y."/>
            <person name="Fujiwara M."/>
            <person name="Mori M."/>
            <person name="Tomita M."/>
            <person name="Arakawa K."/>
        </authorList>
    </citation>
    <scope>NUCLEOTIDE SEQUENCE [LARGE SCALE GENOMIC DNA]</scope>
</reference>
<sequence>MGQRFNRKKHPQNPAESFLTPDLRNRQAIIFATDYGPFPLYFKRFHIKESNCCCYCGEVGNLHHYATSCPITASYHLTQWRIQDSGRRDGCQTLWLK</sequence>
<gene>
    <name evidence="1" type="ORF">AVEN_240098_1</name>
</gene>
<dbReference type="AlphaFoldDB" id="A0A4Y2NIE1"/>
<evidence type="ECO:0000313" key="1">
    <source>
        <dbReference type="EMBL" id="GBN38330.1"/>
    </source>
</evidence>
<dbReference type="EMBL" id="BGPR01009162">
    <property type="protein sequence ID" value="GBN38330.1"/>
    <property type="molecule type" value="Genomic_DNA"/>
</dbReference>
<evidence type="ECO:0000313" key="2">
    <source>
        <dbReference type="Proteomes" id="UP000499080"/>
    </source>
</evidence>
<dbReference type="Proteomes" id="UP000499080">
    <property type="component" value="Unassembled WGS sequence"/>
</dbReference>
<name>A0A4Y2NIE1_ARAVE</name>
<accession>A0A4Y2NIE1</accession>
<organism evidence="1 2">
    <name type="scientific">Araneus ventricosus</name>
    <name type="common">Orbweaver spider</name>
    <name type="synonym">Epeira ventricosa</name>
    <dbReference type="NCBI Taxonomy" id="182803"/>
    <lineage>
        <taxon>Eukaryota</taxon>
        <taxon>Metazoa</taxon>
        <taxon>Ecdysozoa</taxon>
        <taxon>Arthropoda</taxon>
        <taxon>Chelicerata</taxon>
        <taxon>Arachnida</taxon>
        <taxon>Araneae</taxon>
        <taxon>Araneomorphae</taxon>
        <taxon>Entelegynae</taxon>
        <taxon>Araneoidea</taxon>
        <taxon>Araneidae</taxon>
        <taxon>Araneus</taxon>
    </lineage>
</organism>
<comment type="caution">
    <text evidence="1">The sequence shown here is derived from an EMBL/GenBank/DDBJ whole genome shotgun (WGS) entry which is preliminary data.</text>
</comment>
<keyword evidence="2" id="KW-1185">Reference proteome</keyword>
<protein>
    <submittedName>
        <fullName evidence="1">Uncharacterized protein</fullName>
    </submittedName>
</protein>
<proteinExistence type="predicted"/>
<dbReference type="OrthoDB" id="6627400at2759"/>